<feature type="transmembrane region" description="Helical" evidence="1">
    <location>
        <begin position="78"/>
        <end position="97"/>
    </location>
</feature>
<gene>
    <name evidence="3" type="ORF">TrRE_jg10659</name>
</gene>
<comment type="caution">
    <text evidence="3">The sequence shown here is derived from an EMBL/GenBank/DDBJ whole genome shotgun (WGS) entry which is preliminary data.</text>
</comment>
<organism evidence="3 4">
    <name type="scientific">Triparma retinervis</name>
    <dbReference type="NCBI Taxonomy" id="2557542"/>
    <lineage>
        <taxon>Eukaryota</taxon>
        <taxon>Sar</taxon>
        <taxon>Stramenopiles</taxon>
        <taxon>Ochrophyta</taxon>
        <taxon>Bolidophyceae</taxon>
        <taxon>Parmales</taxon>
        <taxon>Triparmaceae</taxon>
        <taxon>Triparma</taxon>
    </lineage>
</organism>
<feature type="transmembrane region" description="Helical" evidence="1">
    <location>
        <begin position="160"/>
        <end position="189"/>
    </location>
</feature>
<keyword evidence="1" id="KW-0812">Transmembrane</keyword>
<feature type="signal peptide" evidence="2">
    <location>
        <begin position="1"/>
        <end position="17"/>
    </location>
</feature>
<keyword evidence="1" id="KW-1133">Transmembrane helix</keyword>
<feature type="transmembrane region" description="Helical" evidence="1">
    <location>
        <begin position="104"/>
        <end position="130"/>
    </location>
</feature>
<protein>
    <recommendedName>
        <fullName evidence="5">NADH dehydrogenase subunit 6</fullName>
    </recommendedName>
</protein>
<evidence type="ECO:0000256" key="2">
    <source>
        <dbReference type="SAM" id="SignalP"/>
    </source>
</evidence>
<keyword evidence="1" id="KW-0472">Membrane</keyword>
<accession>A0A9W7E1G8</accession>
<dbReference type="OrthoDB" id="8062037at2759"/>
<evidence type="ECO:0000256" key="1">
    <source>
        <dbReference type="SAM" id="Phobius"/>
    </source>
</evidence>
<feature type="chain" id="PRO_5040790551" description="NADH dehydrogenase subunit 6" evidence="2">
    <location>
        <begin position="18"/>
        <end position="197"/>
    </location>
</feature>
<proteinExistence type="predicted"/>
<name>A0A9W7E1G8_9STRA</name>
<feature type="transmembrane region" description="Helical" evidence="1">
    <location>
        <begin position="52"/>
        <end position="72"/>
    </location>
</feature>
<keyword evidence="4" id="KW-1185">Reference proteome</keyword>
<evidence type="ECO:0000313" key="4">
    <source>
        <dbReference type="Proteomes" id="UP001165082"/>
    </source>
</evidence>
<keyword evidence="2" id="KW-0732">Signal</keyword>
<feature type="non-terminal residue" evidence="3">
    <location>
        <position position="197"/>
    </location>
</feature>
<dbReference type="EMBL" id="BRXZ01005006">
    <property type="protein sequence ID" value="GMH58618.1"/>
    <property type="molecule type" value="Genomic_DNA"/>
</dbReference>
<sequence length="197" mass="22200">MLKWAKMVATLLRFCRGLFGLSQSNVDEDGVAVNFTYYGTRTHLIRLALRRITISLIISTIVQTLLLFLNLFTTGTDFPPALIVYETLVFAAPLTFSQTRRTDAVFYCMGITMLGLGMWGLAGFVILFTYDTQSFKNTPLFLYSRIQLGGEDKIYNSGEFWVSVGVLAILNLVVAVTYIVISITCFRLLHIYRLPPP</sequence>
<reference evidence="3" key="1">
    <citation type="submission" date="2022-07" db="EMBL/GenBank/DDBJ databases">
        <title>Genome analysis of Parmales, a sister group of diatoms, reveals the evolutionary specialization of diatoms from phago-mixotrophs to photoautotrophs.</title>
        <authorList>
            <person name="Ban H."/>
            <person name="Sato S."/>
            <person name="Yoshikawa S."/>
            <person name="Kazumasa Y."/>
            <person name="Nakamura Y."/>
            <person name="Ichinomiya M."/>
            <person name="Saitoh K."/>
            <person name="Sato N."/>
            <person name="Blanc-Mathieu R."/>
            <person name="Endo H."/>
            <person name="Kuwata A."/>
            <person name="Ogata H."/>
        </authorList>
    </citation>
    <scope>NUCLEOTIDE SEQUENCE</scope>
</reference>
<evidence type="ECO:0008006" key="5">
    <source>
        <dbReference type="Google" id="ProtNLM"/>
    </source>
</evidence>
<evidence type="ECO:0000313" key="3">
    <source>
        <dbReference type="EMBL" id="GMH58618.1"/>
    </source>
</evidence>
<dbReference type="Proteomes" id="UP001165082">
    <property type="component" value="Unassembled WGS sequence"/>
</dbReference>
<dbReference type="AlphaFoldDB" id="A0A9W7E1G8"/>